<protein>
    <submittedName>
        <fullName evidence="1">Uncharacterized protein</fullName>
    </submittedName>
</protein>
<sequence>MSLPLASAILPLLTSLFVEHASIVPPVTVMKSFKSLLIVALSILFLRAVMYVRDCDCSIQTMCVLFSPFHVVIPHKVSLRQLGYTTPSVYRRTFHVLLVRYRYLQCQLDIG</sequence>
<organism evidence="1 2">
    <name type="scientific">Trypanosoma brucei gambiense (strain MHOM/CI/86/DAL972)</name>
    <dbReference type="NCBI Taxonomy" id="679716"/>
    <lineage>
        <taxon>Eukaryota</taxon>
        <taxon>Discoba</taxon>
        <taxon>Euglenozoa</taxon>
        <taxon>Kinetoplastea</taxon>
        <taxon>Metakinetoplastina</taxon>
        <taxon>Trypanosomatida</taxon>
        <taxon>Trypanosomatidae</taxon>
        <taxon>Trypanosoma</taxon>
    </lineage>
</organism>
<proteinExistence type="predicted"/>
<reference evidence="2" key="1">
    <citation type="journal article" date="2010" name="PLoS Negl. Trop. Dis.">
        <title>The genome sequence of Trypanosoma brucei gambiense, causative agent of chronic human african trypanosomiasis.</title>
        <authorList>
            <person name="Jackson A.P."/>
            <person name="Sanders M."/>
            <person name="Berry A."/>
            <person name="McQuillan J."/>
            <person name="Aslett M.A."/>
            <person name="Quail M.A."/>
            <person name="Chukualim B."/>
            <person name="Capewell P."/>
            <person name="MacLeod A."/>
            <person name="Melville S.E."/>
            <person name="Gibson W."/>
            <person name="Barry J.D."/>
            <person name="Berriman M."/>
            <person name="Hertz-Fowler C."/>
        </authorList>
    </citation>
    <scope>NUCLEOTIDE SEQUENCE [LARGE SCALE GENOMIC DNA]</scope>
    <source>
        <strain evidence="2">MHOM/CI/86/DAL972</strain>
    </source>
</reference>
<name>C9ZWS0_TRYB9</name>
<dbReference type="RefSeq" id="XP_011776135.1">
    <property type="nucleotide sequence ID" value="XM_011777833.1"/>
</dbReference>
<accession>C9ZWS0</accession>
<evidence type="ECO:0000313" key="1">
    <source>
        <dbReference type="EMBL" id="CBH13859.1"/>
    </source>
</evidence>
<dbReference type="EMBL" id="FN554971">
    <property type="protein sequence ID" value="CBH13859.1"/>
    <property type="molecule type" value="Genomic_DNA"/>
</dbReference>
<dbReference type="GeneID" id="23864044"/>
<dbReference type="KEGG" id="tbg:TbgDal_VIII8020"/>
<dbReference type="Proteomes" id="UP000002316">
    <property type="component" value="Chromosome 8"/>
</dbReference>
<evidence type="ECO:0000313" key="2">
    <source>
        <dbReference type="Proteomes" id="UP000002316"/>
    </source>
</evidence>
<dbReference type="AlphaFoldDB" id="C9ZWS0"/>
<gene>
    <name evidence="1" type="ORF">TbgDal_VIII8020</name>
</gene>